<evidence type="ECO:0000313" key="4">
    <source>
        <dbReference type="Proteomes" id="UP000315471"/>
    </source>
</evidence>
<reference evidence="3 4" key="1">
    <citation type="submission" date="2019-02" db="EMBL/GenBank/DDBJ databases">
        <title>Deep-cultivation of Planctomycetes and their phenomic and genomic characterization uncovers novel biology.</title>
        <authorList>
            <person name="Wiegand S."/>
            <person name="Jogler M."/>
            <person name="Boedeker C."/>
            <person name="Pinto D."/>
            <person name="Vollmers J."/>
            <person name="Rivas-Marin E."/>
            <person name="Kohn T."/>
            <person name="Peeters S.H."/>
            <person name="Heuer A."/>
            <person name="Rast P."/>
            <person name="Oberbeckmann S."/>
            <person name="Bunk B."/>
            <person name="Jeske O."/>
            <person name="Meyerdierks A."/>
            <person name="Storesund J.E."/>
            <person name="Kallscheuer N."/>
            <person name="Luecker S."/>
            <person name="Lage O.M."/>
            <person name="Pohl T."/>
            <person name="Merkel B.J."/>
            <person name="Hornburger P."/>
            <person name="Mueller R.-W."/>
            <person name="Bruemmer F."/>
            <person name="Labrenz M."/>
            <person name="Spormann A.M."/>
            <person name="Op Den Camp H."/>
            <person name="Overmann J."/>
            <person name="Amann R."/>
            <person name="Jetten M.S.M."/>
            <person name="Mascher T."/>
            <person name="Medema M.H."/>
            <person name="Devos D.P."/>
            <person name="Kaster A.-K."/>
            <person name="Ovreas L."/>
            <person name="Rohde M."/>
            <person name="Galperin M.Y."/>
            <person name="Jogler C."/>
        </authorList>
    </citation>
    <scope>NUCLEOTIDE SEQUENCE [LARGE SCALE GENOMIC DNA]</scope>
    <source>
        <strain evidence="3 4">Q31b</strain>
    </source>
</reference>
<gene>
    <name evidence="3" type="primary">yvaA</name>
    <name evidence="3" type="ORF">Q31b_36720</name>
</gene>
<sequence>MAQRQLNVGLIGGGGGAFISHPHQRAIHFDGTRRVTAAALHPDPETAMKEAENWAYPLKGYRSYDEMIQEELKKPVGERIDYALIVTPNHVHFDPAMKCVQAGIPVMCEKPLTVSLEESDKLVAAVKENKVPFGVAHTYLGHWTTRFSRFIVKSGLLGDVRWVDSRYLQGWMADRTEDTGNVQAEWRVDPKKSGASNCGGDIGTHALMQLRFVTGLDVTRVQAHVETFVEGRKLDDHFTTYCELSNGSKALVRATQIAIGHKNNLGIEVNGSKGTLLWSQESPEELTIMLAGQPDRTYFRGGVSPNDGFLGDVPQDLLDEPQVPPGHPEGFHDAFARLHRCFEQDVRAYLDGKPFHCDGNKYANVEDGRMGIAFIAAAIESSQADGTWTDVALTAN</sequence>
<dbReference type="OrthoDB" id="9815825at2"/>
<dbReference type="PANTHER" id="PTHR43708:SF3">
    <property type="entry name" value="OXIDOREDUCTASE"/>
    <property type="match status" value="1"/>
</dbReference>
<dbReference type="RefSeq" id="WP_146600907.1">
    <property type="nucleotide sequence ID" value="NZ_SJPY01000005.1"/>
</dbReference>
<comment type="caution">
    <text evidence="3">The sequence shown here is derived from an EMBL/GenBank/DDBJ whole genome shotgun (WGS) entry which is preliminary data.</text>
</comment>
<evidence type="ECO:0000313" key="3">
    <source>
        <dbReference type="EMBL" id="TWU40324.1"/>
    </source>
</evidence>
<organism evidence="3 4">
    <name type="scientific">Novipirellula aureliae</name>
    <dbReference type="NCBI Taxonomy" id="2527966"/>
    <lineage>
        <taxon>Bacteria</taxon>
        <taxon>Pseudomonadati</taxon>
        <taxon>Planctomycetota</taxon>
        <taxon>Planctomycetia</taxon>
        <taxon>Pirellulales</taxon>
        <taxon>Pirellulaceae</taxon>
        <taxon>Novipirellula</taxon>
    </lineage>
</organism>
<keyword evidence="4" id="KW-1185">Reference proteome</keyword>
<dbReference type="InterPro" id="IPR036291">
    <property type="entry name" value="NAD(P)-bd_dom_sf"/>
</dbReference>
<dbReference type="Gene3D" id="3.30.360.10">
    <property type="entry name" value="Dihydrodipicolinate Reductase, domain 2"/>
    <property type="match status" value="1"/>
</dbReference>
<dbReference type="Proteomes" id="UP000315471">
    <property type="component" value="Unassembled WGS sequence"/>
</dbReference>
<dbReference type="Gene3D" id="3.40.50.720">
    <property type="entry name" value="NAD(P)-binding Rossmann-like Domain"/>
    <property type="match status" value="1"/>
</dbReference>
<dbReference type="InterPro" id="IPR055170">
    <property type="entry name" value="GFO_IDH_MocA-like_dom"/>
</dbReference>
<name>A0A5C6DVQ8_9BACT</name>
<protein>
    <submittedName>
        <fullName evidence="3">Putative oxidoreductase YvaA</fullName>
        <ecNumber evidence="3">1.-.-.-</ecNumber>
    </submittedName>
</protein>
<dbReference type="SUPFAM" id="SSF55347">
    <property type="entry name" value="Glyceraldehyde-3-phosphate dehydrogenase-like, C-terminal domain"/>
    <property type="match status" value="1"/>
</dbReference>
<dbReference type="GO" id="GO:0000166">
    <property type="term" value="F:nucleotide binding"/>
    <property type="evidence" value="ECO:0007669"/>
    <property type="project" value="InterPro"/>
</dbReference>
<evidence type="ECO:0000259" key="1">
    <source>
        <dbReference type="Pfam" id="PF01408"/>
    </source>
</evidence>
<dbReference type="EMBL" id="SJPY01000005">
    <property type="protein sequence ID" value="TWU40324.1"/>
    <property type="molecule type" value="Genomic_DNA"/>
</dbReference>
<dbReference type="PANTHER" id="PTHR43708">
    <property type="entry name" value="CONSERVED EXPRESSED OXIDOREDUCTASE (EUROFUNG)"/>
    <property type="match status" value="1"/>
</dbReference>
<dbReference type="EC" id="1.-.-.-" evidence="3"/>
<dbReference type="Pfam" id="PF22725">
    <property type="entry name" value="GFO_IDH_MocA_C3"/>
    <property type="match status" value="1"/>
</dbReference>
<dbReference type="Pfam" id="PF01408">
    <property type="entry name" value="GFO_IDH_MocA"/>
    <property type="match status" value="1"/>
</dbReference>
<accession>A0A5C6DVQ8</accession>
<dbReference type="GO" id="GO:0016491">
    <property type="term" value="F:oxidoreductase activity"/>
    <property type="evidence" value="ECO:0007669"/>
    <property type="project" value="UniProtKB-KW"/>
</dbReference>
<dbReference type="AlphaFoldDB" id="A0A5C6DVQ8"/>
<feature type="domain" description="GFO/IDH/MocA-like oxidoreductase" evidence="2">
    <location>
        <begin position="151"/>
        <end position="276"/>
    </location>
</feature>
<dbReference type="InterPro" id="IPR000683">
    <property type="entry name" value="Gfo/Idh/MocA-like_OxRdtase_N"/>
</dbReference>
<keyword evidence="3" id="KW-0560">Oxidoreductase</keyword>
<feature type="domain" description="Gfo/Idh/MocA-like oxidoreductase N-terminal" evidence="1">
    <location>
        <begin position="6"/>
        <end position="137"/>
    </location>
</feature>
<evidence type="ECO:0000259" key="2">
    <source>
        <dbReference type="Pfam" id="PF22725"/>
    </source>
</evidence>
<dbReference type="InterPro" id="IPR051317">
    <property type="entry name" value="Gfo/Idh/MocA_oxidoreduct"/>
</dbReference>
<dbReference type="SUPFAM" id="SSF51735">
    <property type="entry name" value="NAD(P)-binding Rossmann-fold domains"/>
    <property type="match status" value="1"/>
</dbReference>
<proteinExistence type="predicted"/>